<dbReference type="CDD" id="cd01750">
    <property type="entry name" value="GATase1_CobQ"/>
    <property type="match status" value="1"/>
</dbReference>
<proteinExistence type="inferred from homology"/>
<dbReference type="InterPro" id="IPR002586">
    <property type="entry name" value="CobQ/CobB/MinD/ParA_Nub-bd_dom"/>
</dbReference>
<dbReference type="AlphaFoldDB" id="A0A0A1ZAG2"/>
<dbReference type="PANTHER" id="PTHR21343:SF1">
    <property type="entry name" value="COBYRIC ACID SYNTHASE"/>
    <property type="match status" value="1"/>
</dbReference>
<evidence type="ECO:0000256" key="2">
    <source>
        <dbReference type="ARBA" id="ARBA00022573"/>
    </source>
</evidence>
<sequence length="509" mass="57705">MELDEQLHEIKKPIMVLGTSSGAGKSLTVTAICRILKNSGEEPIPFKGQNMSNNAWVDWEGGEMAYSQALQAFACGINPSAEMNPILLKPQGNSISEVIHLGKSVGITTAINYYQDWFIPGWEVIKKSLYSIYKKSPNCRLIIEGAGSPVEMNLIHRDLTNLRIATYLKANCILVTDIERGGVFAQIIGTLELMKPEEKKLIKGIIINRFRGDLSLFEDGKKWIENKTKIPVIGIIPWLNDSFPPEDSLDLLEKKSLFKNPDIKVGIIKLPSISNFSDFDPLENEETILIEWIRESQNLSKYDFIILPGSKQTIKDQIFLENSGLSKDIREYSNNKGNIIGICGGLQMLGTTLEDPYCKEGPKSYSEQKIKGIGLLPLKTTFFEKKLTRQIKSESIWPCRSKINGFEIHNGQTEFDKKQNSSKINPIFKDLDLGWYKENNDGGTVAGTYIHGIFENDKWRDQYINLIKRHRKLPILNEKSISYKMKRELIINKLANEFDKHLNISSLQS</sequence>
<dbReference type="Gene3D" id="3.40.50.880">
    <property type="match status" value="1"/>
</dbReference>
<comment type="caution">
    <text evidence="7">The sequence shown here is derived from an EMBL/GenBank/DDBJ whole genome shotgun (WGS) entry which is preliminary data.</text>
</comment>
<evidence type="ECO:0000259" key="6">
    <source>
        <dbReference type="Pfam" id="PF07685"/>
    </source>
</evidence>
<feature type="active site" evidence="4">
    <location>
        <position position="451"/>
    </location>
</feature>
<dbReference type="InterPro" id="IPR029062">
    <property type="entry name" value="Class_I_gatase-like"/>
</dbReference>
<dbReference type="GO" id="GO:0009236">
    <property type="term" value="P:cobalamin biosynthetic process"/>
    <property type="evidence" value="ECO:0007669"/>
    <property type="project" value="UniProtKB-UniRule"/>
</dbReference>
<accession>A0A0A1ZAG2</accession>
<dbReference type="UniPathway" id="UPA00148"/>
<dbReference type="InterPro" id="IPR004459">
    <property type="entry name" value="CobQ_synth"/>
</dbReference>
<dbReference type="RefSeq" id="WP_032524767.1">
    <property type="nucleotide sequence ID" value="NZ_CP138934.1"/>
</dbReference>
<dbReference type="GO" id="GO:0003824">
    <property type="term" value="F:catalytic activity"/>
    <property type="evidence" value="ECO:0007669"/>
    <property type="project" value="InterPro"/>
</dbReference>
<protein>
    <recommendedName>
        <fullName evidence="4">Cobyric acid synthase</fullName>
    </recommendedName>
</protein>
<feature type="active site" description="Nucleophile" evidence="4">
    <location>
        <position position="343"/>
    </location>
</feature>
<dbReference type="GO" id="GO:0015420">
    <property type="term" value="F:ABC-type vitamin B12 transporter activity"/>
    <property type="evidence" value="ECO:0007669"/>
    <property type="project" value="UniProtKB-UniRule"/>
</dbReference>
<evidence type="ECO:0000313" key="7">
    <source>
        <dbReference type="EMBL" id="KGF86547.1"/>
    </source>
</evidence>
<name>A0A0A1ZAG2_PROMR</name>
<gene>
    <name evidence="4" type="primary">cobQ</name>
    <name evidence="7" type="ORF">EU91_1309</name>
</gene>
<comment type="function">
    <text evidence="4">Catalyzes amidations at positions B, D, E, and G on adenosylcobyrinic A,C-diamide. NH(2) groups are provided by glutamine, and one molecule of ATP is hydrogenolyzed for each amidation.</text>
</comment>
<dbReference type="HAMAP" id="MF_00028">
    <property type="entry name" value="CobQ"/>
    <property type="match status" value="1"/>
</dbReference>
<dbReference type="NCBIfam" id="NF001989">
    <property type="entry name" value="PRK00784.1"/>
    <property type="match status" value="1"/>
</dbReference>
<dbReference type="InterPro" id="IPR027417">
    <property type="entry name" value="P-loop_NTPase"/>
</dbReference>
<evidence type="ECO:0000256" key="1">
    <source>
        <dbReference type="ARBA" id="ARBA00004953"/>
    </source>
</evidence>
<dbReference type="OrthoDB" id="9808302at2"/>
<feature type="domain" description="CobB/CobQ-like glutamine amidotransferase" evidence="6">
    <location>
        <begin position="264"/>
        <end position="459"/>
    </location>
</feature>
<dbReference type="SUPFAM" id="SSF52540">
    <property type="entry name" value="P-loop containing nucleoside triphosphate hydrolases"/>
    <property type="match status" value="1"/>
</dbReference>
<evidence type="ECO:0000259" key="5">
    <source>
        <dbReference type="Pfam" id="PF01656"/>
    </source>
</evidence>
<dbReference type="Pfam" id="PF01656">
    <property type="entry name" value="CbiA"/>
    <property type="match status" value="1"/>
</dbReference>
<comment type="pathway">
    <text evidence="1 4">Cofactor biosynthesis; adenosylcobalamin biosynthesis.</text>
</comment>
<dbReference type="InterPro" id="IPR033949">
    <property type="entry name" value="CobQ_GATase1"/>
</dbReference>
<keyword evidence="3 4" id="KW-0315">Glutamine amidotransferase</keyword>
<dbReference type="Pfam" id="PF07685">
    <property type="entry name" value="GATase_3"/>
    <property type="match status" value="1"/>
</dbReference>
<keyword evidence="2 4" id="KW-0169">Cobalamin biosynthesis</keyword>
<dbReference type="NCBIfam" id="TIGR00313">
    <property type="entry name" value="cobQ"/>
    <property type="match status" value="1"/>
</dbReference>
<dbReference type="PROSITE" id="PS51274">
    <property type="entry name" value="GATASE_COBBQ"/>
    <property type="match status" value="1"/>
</dbReference>
<dbReference type="SUPFAM" id="SSF52317">
    <property type="entry name" value="Class I glutamine amidotransferase-like"/>
    <property type="match status" value="1"/>
</dbReference>
<dbReference type="EMBL" id="JNAH01000007">
    <property type="protein sequence ID" value="KGF86547.1"/>
    <property type="molecule type" value="Genomic_DNA"/>
</dbReference>
<evidence type="ECO:0000256" key="3">
    <source>
        <dbReference type="ARBA" id="ARBA00022962"/>
    </source>
</evidence>
<evidence type="ECO:0000256" key="4">
    <source>
        <dbReference type="HAMAP-Rule" id="MF_00028"/>
    </source>
</evidence>
<reference evidence="8" key="1">
    <citation type="journal article" date="2014" name="Sci. Data">
        <title>Genomes of diverse isolates of the marine cyanobacterium Prochlorococcus.</title>
        <authorList>
            <person name="Biller S."/>
            <person name="Berube P."/>
            <person name="Thompson J."/>
            <person name="Kelly L."/>
            <person name="Roggensack S."/>
            <person name="Awad L."/>
            <person name="Roache-Johnson K."/>
            <person name="Ding H."/>
            <person name="Giovannoni S.J."/>
            <person name="Moore L.R."/>
            <person name="Chisholm S.W."/>
        </authorList>
    </citation>
    <scope>NUCLEOTIDE SEQUENCE [LARGE SCALE GENOMIC DNA]</scope>
    <source>
        <strain evidence="8">GP2</strain>
    </source>
</reference>
<evidence type="ECO:0000313" key="8">
    <source>
        <dbReference type="Proteomes" id="UP000030598"/>
    </source>
</evidence>
<dbReference type="InterPro" id="IPR011698">
    <property type="entry name" value="GATase_3"/>
</dbReference>
<feature type="domain" description="CobQ/CobB/MinD/ParA nucleotide binding" evidence="5">
    <location>
        <begin position="14"/>
        <end position="240"/>
    </location>
</feature>
<organism evidence="7 8">
    <name type="scientific">Prochlorococcus marinus str. GP2</name>
    <dbReference type="NCBI Taxonomy" id="59925"/>
    <lineage>
        <taxon>Bacteria</taxon>
        <taxon>Bacillati</taxon>
        <taxon>Cyanobacteriota</taxon>
        <taxon>Cyanophyceae</taxon>
        <taxon>Synechococcales</taxon>
        <taxon>Prochlorococcaceae</taxon>
        <taxon>Prochlorococcus</taxon>
    </lineage>
</organism>
<dbReference type="Proteomes" id="UP000030598">
    <property type="component" value="Unassembled WGS sequence"/>
</dbReference>
<dbReference type="Gene3D" id="3.40.50.300">
    <property type="entry name" value="P-loop containing nucleotide triphosphate hydrolases"/>
    <property type="match status" value="1"/>
</dbReference>
<dbReference type="STRING" id="59925.EU91_1309"/>
<comment type="similarity">
    <text evidence="4">Belongs to the CobB/CobQ family. CobQ subfamily.</text>
</comment>
<dbReference type="eggNOG" id="COG1492">
    <property type="taxonomic scope" value="Bacteria"/>
</dbReference>
<dbReference type="PANTHER" id="PTHR21343">
    <property type="entry name" value="DETHIOBIOTIN SYNTHETASE"/>
    <property type="match status" value="1"/>
</dbReference>